<dbReference type="InterPro" id="IPR003673">
    <property type="entry name" value="CoA-Trfase_fam_III"/>
</dbReference>
<sequence>MERQVMSSKQKTGPLAGVKVLELAQIMAGPTCGTLLADMGADVIKVEKIPGGDDSRRYAEPQVNGESAAFMMLNRNKRSIALNLKTEGGREVLRRLVKDADVLFENYRKGTMEKLGVGYDALRKINPALIWCSISGYGQTGPYAERGGFDLIAQGVSGIMSITGDPGGPPVKSGPPVTDINAGLLATIGIVSAYVHRLKTGEGQFVDTSLMEAGIQQTFWQSAIYFATGVSPKPTGSAHVLAAPYQAFPTADGWINIGGANQANWERIATLVGAPELIEDARFATNSDRMANREELARLLGDHLKQRSTADWLEDLDAAGIPAGPINDIAAMAADPQTLARQMVVELDHPRAGRTRALGLPIKFSETPGKVVTPAPTLGQHTREVLRDAGYADAEIDALAASGAIELG</sequence>
<proteinExistence type="predicted"/>
<dbReference type="Proteomes" id="UP000242205">
    <property type="component" value="Chromosome"/>
</dbReference>
<dbReference type="OrthoDB" id="5294844at2"/>
<dbReference type="SUPFAM" id="SSF89796">
    <property type="entry name" value="CoA-transferase family III (CaiB/BaiF)"/>
    <property type="match status" value="1"/>
</dbReference>
<dbReference type="EMBL" id="CP025682">
    <property type="protein sequence ID" value="AUN96078.1"/>
    <property type="molecule type" value="Genomic_DNA"/>
</dbReference>
<dbReference type="Pfam" id="PF02515">
    <property type="entry name" value="CoA_transf_3"/>
    <property type="match status" value="1"/>
</dbReference>
<dbReference type="Gene3D" id="3.40.50.10540">
    <property type="entry name" value="Crotonobetainyl-coa:carnitine coa-transferase, domain 1"/>
    <property type="match status" value="1"/>
</dbReference>
<dbReference type="PANTHER" id="PTHR48207">
    <property type="entry name" value="SUCCINATE--HYDROXYMETHYLGLUTARATE COA-TRANSFERASE"/>
    <property type="match status" value="1"/>
</dbReference>
<dbReference type="PANTHER" id="PTHR48207:SF4">
    <property type="entry name" value="BLL6097 PROTEIN"/>
    <property type="match status" value="1"/>
</dbReference>
<dbReference type="InterPro" id="IPR044855">
    <property type="entry name" value="CoA-Trfase_III_dom3_sf"/>
</dbReference>
<evidence type="ECO:0000313" key="2">
    <source>
        <dbReference type="EMBL" id="AUN96078.1"/>
    </source>
</evidence>
<evidence type="ECO:0000256" key="1">
    <source>
        <dbReference type="ARBA" id="ARBA00022679"/>
    </source>
</evidence>
<dbReference type="AlphaFoldDB" id="A0A2I6S9Z0"/>
<dbReference type="InterPro" id="IPR023606">
    <property type="entry name" value="CoA-Trfase_III_dom_1_sf"/>
</dbReference>
<dbReference type="InterPro" id="IPR050483">
    <property type="entry name" value="CoA-transferase_III_domain"/>
</dbReference>
<protein>
    <submittedName>
        <fullName evidence="2">CoA transferase</fullName>
    </submittedName>
</protein>
<reference evidence="2 3" key="1">
    <citation type="submission" date="2018-01" db="EMBL/GenBank/DDBJ databases">
        <authorList>
            <person name="Fu G.-Y."/>
        </authorList>
    </citation>
    <scope>NUCLEOTIDE SEQUENCE [LARGE SCALE GENOMIC DNA]</scope>
    <source>
        <strain evidence="2 3">SY39</strain>
    </source>
</reference>
<dbReference type="GO" id="GO:0008410">
    <property type="term" value="F:CoA-transferase activity"/>
    <property type="evidence" value="ECO:0007669"/>
    <property type="project" value="TreeGrafter"/>
</dbReference>
<name>A0A2I6S9Z0_9RHOO</name>
<gene>
    <name evidence="2" type="ORF">C0099_14700</name>
</gene>
<keyword evidence="3" id="KW-1185">Reference proteome</keyword>
<evidence type="ECO:0000313" key="3">
    <source>
        <dbReference type="Proteomes" id="UP000242205"/>
    </source>
</evidence>
<accession>A0A2I6S9Z0</accession>
<dbReference type="KEGG" id="atw:C0099_14700"/>
<dbReference type="Gene3D" id="3.30.1540.10">
    <property type="entry name" value="formyl-coa transferase, domain 3"/>
    <property type="match status" value="1"/>
</dbReference>
<organism evidence="2 3">
    <name type="scientific">Pseudazoarcus pumilus</name>
    <dbReference type="NCBI Taxonomy" id="2067960"/>
    <lineage>
        <taxon>Bacteria</taxon>
        <taxon>Pseudomonadati</taxon>
        <taxon>Pseudomonadota</taxon>
        <taxon>Betaproteobacteria</taxon>
        <taxon>Rhodocyclales</taxon>
        <taxon>Zoogloeaceae</taxon>
        <taxon>Pseudazoarcus</taxon>
    </lineage>
</organism>
<keyword evidence="1 2" id="KW-0808">Transferase</keyword>